<dbReference type="GO" id="GO:0005737">
    <property type="term" value="C:cytoplasm"/>
    <property type="evidence" value="ECO:0007669"/>
    <property type="project" value="TreeGrafter"/>
</dbReference>
<proteinExistence type="predicted"/>
<gene>
    <name evidence="3" type="primary">cobW</name>
    <name evidence="3" type="ORF">MoryE10_10810</name>
</gene>
<comment type="function">
    <text evidence="1">Zinc chaperone that directly transfers zinc cofactor to target proteins, thereby activating them. Zinc is transferred from the CXCC motif in the GTPase domain to the zinc binding site in target proteins in a process requiring GTP hydrolysis.</text>
</comment>
<protein>
    <submittedName>
        <fullName evidence="3">Protein CobW</fullName>
    </submittedName>
</protein>
<dbReference type="InterPro" id="IPR011629">
    <property type="entry name" value="CobW-like_C"/>
</dbReference>
<dbReference type="PANTHER" id="PTHR13748:SF62">
    <property type="entry name" value="COBW DOMAIN-CONTAINING PROTEIN"/>
    <property type="match status" value="1"/>
</dbReference>
<name>A0A8D4VMC1_9GAMM</name>
<dbReference type="Pfam" id="PF02492">
    <property type="entry name" value="cobW"/>
    <property type="match status" value="1"/>
</dbReference>
<dbReference type="Pfam" id="PF07683">
    <property type="entry name" value="CobW_C"/>
    <property type="match status" value="1"/>
</dbReference>
<dbReference type="CDD" id="cd03112">
    <property type="entry name" value="CobW-like"/>
    <property type="match status" value="1"/>
</dbReference>
<dbReference type="AlphaFoldDB" id="A0A8D4VMC1"/>
<reference evidence="3" key="1">
    <citation type="submission" date="2019-06" db="EMBL/GenBank/DDBJ databases">
        <title>Complete genome sequence of Methylogaea oryzae strain JCM16910.</title>
        <authorList>
            <person name="Asakawa S."/>
        </authorList>
    </citation>
    <scope>NUCLEOTIDE SEQUENCE</scope>
    <source>
        <strain evidence="3">E10</strain>
    </source>
</reference>
<accession>A0A8D4VMC1</accession>
<evidence type="ECO:0000313" key="3">
    <source>
        <dbReference type="EMBL" id="BBL70475.1"/>
    </source>
</evidence>
<dbReference type="EMBL" id="AP019782">
    <property type="protein sequence ID" value="BBL70475.1"/>
    <property type="molecule type" value="Genomic_DNA"/>
</dbReference>
<sequence>MTRIPVTVFTGFLGAGKTTLLNHLIRQRGGRRYAVLVNEFGEVPVDGILARQAGQAGEAIEFHDFAQGFIAYAGDSRFLPTMQAIARRRGQLDQVLIETSGLALPTAVMEALQSEALAADFVLDSVLAVVDTPWLLERDLEAEGDPVLEVFDRQLAAGDVVVLNKIDDLSEDALLAAESRLRRRAPALRFIEPAYGAQLDARVALGLRLHEARSEAHGPVFLPVAGLGLSVLADQRRLDGHSHSGLGNHAHGLATHQHFHEQDPGWLSFVLRSEAPQQPGRLAEALAQSARSEQLLRVKGYVAVEGDARPWLAQGVRERVAVQPAAEAEPVRHSELVCIGHHLSRSRLAQTLSEITGTPWR</sequence>
<dbReference type="KEGG" id="moz:MoryE10_10810"/>
<organism evidence="3 4">
    <name type="scientific">Methylogaea oryzae</name>
    <dbReference type="NCBI Taxonomy" id="1295382"/>
    <lineage>
        <taxon>Bacteria</taxon>
        <taxon>Pseudomonadati</taxon>
        <taxon>Pseudomonadota</taxon>
        <taxon>Gammaproteobacteria</taxon>
        <taxon>Methylococcales</taxon>
        <taxon>Methylococcaceae</taxon>
        <taxon>Methylogaea</taxon>
    </lineage>
</organism>
<dbReference type="InterPro" id="IPR003495">
    <property type="entry name" value="CobW/HypB/UreG_nucleotide-bd"/>
</dbReference>
<evidence type="ECO:0000256" key="1">
    <source>
        <dbReference type="ARBA" id="ARBA00045658"/>
    </source>
</evidence>
<dbReference type="SMART" id="SM00833">
    <property type="entry name" value="CobW_C"/>
    <property type="match status" value="1"/>
</dbReference>
<evidence type="ECO:0000259" key="2">
    <source>
        <dbReference type="SMART" id="SM00833"/>
    </source>
</evidence>
<dbReference type="RefSeq" id="WP_221048445.1">
    <property type="nucleotide sequence ID" value="NZ_AP019782.1"/>
</dbReference>
<dbReference type="PANTHER" id="PTHR13748">
    <property type="entry name" value="COBW-RELATED"/>
    <property type="match status" value="1"/>
</dbReference>
<keyword evidence="4" id="KW-1185">Reference proteome</keyword>
<dbReference type="Proteomes" id="UP000824988">
    <property type="component" value="Chromosome"/>
</dbReference>
<dbReference type="InterPro" id="IPR051316">
    <property type="entry name" value="Zinc-reg_GTPase_activator"/>
</dbReference>
<feature type="domain" description="CobW C-terminal" evidence="2">
    <location>
        <begin position="266"/>
        <end position="356"/>
    </location>
</feature>
<evidence type="ECO:0000313" key="4">
    <source>
        <dbReference type="Proteomes" id="UP000824988"/>
    </source>
</evidence>